<keyword evidence="2 6" id="KW-0378">Hydrolase</keyword>
<evidence type="ECO:0000313" key="7">
    <source>
        <dbReference type="EMBL" id="CAD9479002.1"/>
    </source>
</evidence>
<dbReference type="InterPro" id="IPR011050">
    <property type="entry name" value="Pectin_lyase_fold/virulence"/>
</dbReference>
<dbReference type="Pfam" id="PF00295">
    <property type="entry name" value="Glyco_hydro_28"/>
    <property type="match status" value="1"/>
</dbReference>
<dbReference type="EMBL" id="HBGS01056516">
    <property type="protein sequence ID" value="CAD9479002.1"/>
    <property type="molecule type" value="Transcribed_RNA"/>
</dbReference>
<dbReference type="InterPro" id="IPR012334">
    <property type="entry name" value="Pectin_lyas_fold"/>
</dbReference>
<gene>
    <name evidence="7" type="ORF">DSPE1174_LOCUS29436</name>
</gene>
<keyword evidence="5 6" id="KW-0326">Glycosidase</keyword>
<evidence type="ECO:0000256" key="4">
    <source>
        <dbReference type="ARBA" id="ARBA00023180"/>
    </source>
</evidence>
<organism evidence="7">
    <name type="scientific">Octactis speculum</name>
    <dbReference type="NCBI Taxonomy" id="3111310"/>
    <lineage>
        <taxon>Eukaryota</taxon>
        <taxon>Sar</taxon>
        <taxon>Stramenopiles</taxon>
        <taxon>Ochrophyta</taxon>
        <taxon>Dictyochophyceae</taxon>
        <taxon>Dictyochales</taxon>
        <taxon>Dictyochaceae</taxon>
        <taxon>Octactis</taxon>
    </lineage>
</organism>
<evidence type="ECO:0000256" key="6">
    <source>
        <dbReference type="RuleBase" id="RU361169"/>
    </source>
</evidence>
<dbReference type="Gene3D" id="2.160.20.10">
    <property type="entry name" value="Single-stranded right-handed beta-helix, Pectin lyase-like"/>
    <property type="match status" value="1"/>
</dbReference>
<proteinExistence type="inferred from homology"/>
<accession>A0A7S2H2Y6</accession>
<dbReference type="GO" id="GO:0004650">
    <property type="term" value="F:polygalacturonase activity"/>
    <property type="evidence" value="ECO:0007669"/>
    <property type="project" value="InterPro"/>
</dbReference>
<evidence type="ECO:0000256" key="5">
    <source>
        <dbReference type="ARBA" id="ARBA00023295"/>
    </source>
</evidence>
<comment type="similarity">
    <text evidence="1 6">Belongs to the glycosyl hydrolase 28 family.</text>
</comment>
<dbReference type="AlphaFoldDB" id="A0A7S2H2Y6"/>
<dbReference type="SUPFAM" id="SSF51126">
    <property type="entry name" value="Pectin lyase-like"/>
    <property type="match status" value="1"/>
</dbReference>
<dbReference type="GO" id="GO:0046576">
    <property type="term" value="F:rhamnogalacturonan alpha-L-rhamnopyranosyl-(1-&gt;4)-alpha-D-galactopyranosyluronide lyase activity"/>
    <property type="evidence" value="ECO:0007669"/>
    <property type="project" value="UniProtKB-ARBA"/>
</dbReference>
<reference evidence="7" key="1">
    <citation type="submission" date="2021-01" db="EMBL/GenBank/DDBJ databases">
        <authorList>
            <person name="Corre E."/>
            <person name="Pelletier E."/>
            <person name="Niang G."/>
            <person name="Scheremetjew M."/>
            <person name="Finn R."/>
            <person name="Kale V."/>
            <person name="Holt S."/>
            <person name="Cochrane G."/>
            <person name="Meng A."/>
            <person name="Brown T."/>
            <person name="Cohen L."/>
        </authorList>
    </citation>
    <scope>NUCLEOTIDE SEQUENCE</scope>
    <source>
        <strain evidence="7">CCMP1381</strain>
    </source>
</reference>
<evidence type="ECO:0000256" key="3">
    <source>
        <dbReference type="ARBA" id="ARBA00023157"/>
    </source>
</evidence>
<dbReference type="InterPro" id="IPR000743">
    <property type="entry name" value="Glyco_hydro_28"/>
</dbReference>
<dbReference type="GO" id="GO:0005975">
    <property type="term" value="P:carbohydrate metabolic process"/>
    <property type="evidence" value="ECO:0007669"/>
    <property type="project" value="InterPro"/>
</dbReference>
<dbReference type="PANTHER" id="PTHR31736">
    <property type="match status" value="1"/>
</dbReference>
<protein>
    <submittedName>
        <fullName evidence="7">Uncharacterized protein</fullName>
    </submittedName>
</protein>
<sequence>MDVEERLKYDAVLQPWDLNTDGIDASGRDYYVHHVDILNDDDSIAVKPTKGIGTAGPDDEANNCTQDMLFEHLELTGFGLSIGSVPPNKDGKCVSNITFRHISMPGTGKGIYVKSNPDCDGDDGEVKFGEISNLVFEDVTITRPLWWPIWVGPQQQHEPGMDLANKCSLIYPIRDWCPTQGCVDFRDIIIRDVIIDSPLLSPGVFMGNSSNPMTGFVFENVTVIDAPSWPFEGFFCENTEVTSIDSIPPLECDVSSSRKHKLTH</sequence>
<name>A0A7S2H2Y6_9STRA</name>
<evidence type="ECO:0000256" key="2">
    <source>
        <dbReference type="ARBA" id="ARBA00022801"/>
    </source>
</evidence>
<keyword evidence="3" id="KW-1015">Disulfide bond</keyword>
<evidence type="ECO:0000256" key="1">
    <source>
        <dbReference type="ARBA" id="ARBA00008834"/>
    </source>
</evidence>
<dbReference type="PANTHER" id="PTHR31736:SF19">
    <property type="entry name" value="PECTIN LYASE SUPERFAMILY PROTEIN-RELATED"/>
    <property type="match status" value="1"/>
</dbReference>
<keyword evidence="4" id="KW-0325">Glycoprotein</keyword>